<protein>
    <submittedName>
        <fullName evidence="1">Zinc finger protein</fullName>
    </submittedName>
</protein>
<dbReference type="AlphaFoldDB" id="A0AAV4IZE6"/>
<sequence>MVNRRLPRGPIEFWKDILESSKPMDDEIPVFQYLSDLRERLSTALNIANASSDAAAARARYYKNKNSHMRHFEVGDKVLLLLPTNHNKLLLTWRGPYFVLRKVSEVIMK</sequence>
<name>A0AAV4IZE6_9GAST</name>
<comment type="caution">
    <text evidence="1">The sequence shown here is derived from an EMBL/GenBank/DDBJ whole genome shotgun (WGS) entry which is preliminary data.</text>
</comment>
<evidence type="ECO:0000313" key="2">
    <source>
        <dbReference type="Proteomes" id="UP000762676"/>
    </source>
</evidence>
<accession>A0AAV4IZE6</accession>
<reference evidence="1 2" key="1">
    <citation type="journal article" date="2021" name="Elife">
        <title>Chloroplast acquisition without the gene transfer in kleptoplastic sea slugs, Plakobranchus ocellatus.</title>
        <authorList>
            <person name="Maeda T."/>
            <person name="Takahashi S."/>
            <person name="Yoshida T."/>
            <person name="Shimamura S."/>
            <person name="Takaki Y."/>
            <person name="Nagai Y."/>
            <person name="Toyoda A."/>
            <person name="Suzuki Y."/>
            <person name="Arimoto A."/>
            <person name="Ishii H."/>
            <person name="Satoh N."/>
            <person name="Nishiyama T."/>
            <person name="Hasebe M."/>
            <person name="Maruyama T."/>
            <person name="Minagawa J."/>
            <person name="Obokata J."/>
            <person name="Shigenobu S."/>
        </authorList>
    </citation>
    <scope>NUCLEOTIDE SEQUENCE [LARGE SCALE GENOMIC DNA]</scope>
</reference>
<dbReference type="EMBL" id="BMAT01006598">
    <property type="protein sequence ID" value="GFS15903.1"/>
    <property type="molecule type" value="Genomic_DNA"/>
</dbReference>
<evidence type="ECO:0000313" key="1">
    <source>
        <dbReference type="EMBL" id="GFS15903.1"/>
    </source>
</evidence>
<dbReference type="Proteomes" id="UP000762676">
    <property type="component" value="Unassembled WGS sequence"/>
</dbReference>
<keyword evidence="2" id="KW-1185">Reference proteome</keyword>
<gene>
    <name evidence="1" type="ORF">ElyMa_003199500</name>
</gene>
<organism evidence="1 2">
    <name type="scientific">Elysia marginata</name>
    <dbReference type="NCBI Taxonomy" id="1093978"/>
    <lineage>
        <taxon>Eukaryota</taxon>
        <taxon>Metazoa</taxon>
        <taxon>Spiralia</taxon>
        <taxon>Lophotrochozoa</taxon>
        <taxon>Mollusca</taxon>
        <taxon>Gastropoda</taxon>
        <taxon>Heterobranchia</taxon>
        <taxon>Euthyneura</taxon>
        <taxon>Panpulmonata</taxon>
        <taxon>Sacoglossa</taxon>
        <taxon>Placobranchoidea</taxon>
        <taxon>Plakobranchidae</taxon>
        <taxon>Elysia</taxon>
    </lineage>
</organism>
<proteinExistence type="predicted"/>